<dbReference type="InParanoid" id="A0A078B286"/>
<dbReference type="OrthoDB" id="298603at2759"/>
<gene>
    <name evidence="3" type="primary">Contig2030.g2193</name>
    <name evidence="3" type="ORF">STYLEM_17482</name>
</gene>
<feature type="region of interest" description="Disordered" evidence="1">
    <location>
        <begin position="1"/>
        <end position="20"/>
    </location>
</feature>
<reference evidence="3 4" key="1">
    <citation type="submission" date="2014-06" db="EMBL/GenBank/DDBJ databases">
        <authorList>
            <person name="Swart Estienne"/>
        </authorList>
    </citation>
    <scope>NUCLEOTIDE SEQUENCE [LARGE SCALE GENOMIC DNA]</scope>
    <source>
        <strain evidence="3 4">130c</strain>
    </source>
</reference>
<keyword evidence="2" id="KW-1133">Transmembrane helix</keyword>
<feature type="compositionally biased region" description="Basic residues" evidence="1">
    <location>
        <begin position="771"/>
        <end position="780"/>
    </location>
</feature>
<evidence type="ECO:0000313" key="3">
    <source>
        <dbReference type="EMBL" id="CDW88361.1"/>
    </source>
</evidence>
<feature type="transmembrane region" description="Helical" evidence="2">
    <location>
        <begin position="58"/>
        <end position="80"/>
    </location>
</feature>
<feature type="region of interest" description="Disordered" evidence="1">
    <location>
        <begin position="752"/>
        <end position="791"/>
    </location>
</feature>
<keyword evidence="2" id="KW-0812">Transmembrane</keyword>
<evidence type="ECO:0008006" key="5">
    <source>
        <dbReference type="Google" id="ProtNLM"/>
    </source>
</evidence>
<feature type="compositionally biased region" description="Basic and acidic residues" evidence="1">
    <location>
        <begin position="756"/>
        <end position="770"/>
    </location>
</feature>
<dbReference type="GO" id="GO:0005634">
    <property type="term" value="C:nucleus"/>
    <property type="evidence" value="ECO:0007669"/>
    <property type="project" value="TreeGrafter"/>
</dbReference>
<dbReference type="AlphaFoldDB" id="A0A078B286"/>
<dbReference type="OMA" id="MVEPTIQ"/>
<feature type="transmembrane region" description="Helical" evidence="2">
    <location>
        <begin position="335"/>
        <end position="363"/>
    </location>
</feature>
<dbReference type="GO" id="GO:0007131">
    <property type="term" value="P:reciprocal meiotic recombination"/>
    <property type="evidence" value="ECO:0007669"/>
    <property type="project" value="TreeGrafter"/>
</dbReference>
<organism evidence="3 4">
    <name type="scientific">Stylonychia lemnae</name>
    <name type="common">Ciliate</name>
    <dbReference type="NCBI Taxonomy" id="5949"/>
    <lineage>
        <taxon>Eukaryota</taxon>
        <taxon>Sar</taxon>
        <taxon>Alveolata</taxon>
        <taxon>Ciliophora</taxon>
        <taxon>Intramacronucleata</taxon>
        <taxon>Spirotrichea</taxon>
        <taxon>Stichotrichia</taxon>
        <taxon>Sporadotrichida</taxon>
        <taxon>Oxytrichidae</taxon>
        <taxon>Stylonychinae</taxon>
        <taxon>Stylonychia</taxon>
    </lineage>
</organism>
<evidence type="ECO:0000256" key="2">
    <source>
        <dbReference type="SAM" id="Phobius"/>
    </source>
</evidence>
<sequence>MEQIFPRQKQPGQQRKPFVKSKSFSSGVSNMFKGIDIYGQQINLTYKGDDTFKTMPGAVTSLMIISLIVAFTVVRSIVLFNRQDPNISKASFQMDLDQAGEFRPQDSGFDIAFGIGEHLDPKYGYYQAKLVHFYYSGKLDSKGQLERLKEKIDIPFKECGKDLLNYQKQADIEKYGIDKQMCFSNDNYSLQGDYYSDEFRYIELRLYKCANTSKSQNCARNEQIDEFFNSKKFSMPFVNQFFDFSDFQSPVKPYIDDSLFWELDMSTRNSANFYIQQQQAQLQDDLLQLGQQDTLTFAQVSNQRTYDDGFSSSDNIICSIFIRFDNRYDIYNRQVYSILVLLGDIGGLQQSLYLLGLIMIGFFSRRIFVSSILKQIYQIKYWQDERDQDKKRIERENQKLIGSDKNKNQDTYMFDNQSPVIKPQRSGGSFNQFDYGKSQQQRTIKINASTSDLDQTKIHNQSTISNNHSMQTLQINDSSPLQSPNKTFENLNQIDDKQLKMEKRDGSQEIDIKDKQKFSIENALKYKDKLLESEINTILLNLINRRRFSYSGKDIVRYIFDCICCKKFQKIKHSQKYKNHFIFKKGEEKLQEELNVVNLLRMIRQVKLMTQVLMDQKQKLILRFQRKNLIETSSSSQDSDNNNKFDSFKIMESKNPMIRLVFFGKMKKMMMSYKNTKIENIDRRLFRGLFMRNLKDFDEDYKEKISNKSLLMRLRQAMITSQAIPYEATDVDHSDDKLFHLEANLNTIKENTEDDPYYHDHENFSRENLKRQSRVSKARKNVHENHILNSGDKSDQYQYETFNYGVPSSDTFERLFKNMSDKPIVLSSVDLPDENSNLFENSDKSLSHKYKFTLNKPTSMMIARDDEIVENQVDMENQILQESNLMEQAQVTASVNNNKIVNKQPAKIIYDTKGGSKKLNLKKKL</sequence>
<dbReference type="PANTHER" id="PTHR31398:SF0">
    <property type="entry name" value="MEIOTIC NUCLEAR DIVISION PROTEIN 1 HOMOLOG"/>
    <property type="match status" value="1"/>
</dbReference>
<dbReference type="PANTHER" id="PTHR31398">
    <property type="entry name" value="MEIOTIC NUCLEAR DIVISION PROTEIN 1 HOMOLOG"/>
    <property type="match status" value="1"/>
</dbReference>
<accession>A0A078B286</accession>
<name>A0A078B286_STYLE</name>
<keyword evidence="4" id="KW-1185">Reference proteome</keyword>
<dbReference type="EMBL" id="CCKQ01016481">
    <property type="protein sequence ID" value="CDW88361.1"/>
    <property type="molecule type" value="Genomic_DNA"/>
</dbReference>
<evidence type="ECO:0000313" key="4">
    <source>
        <dbReference type="Proteomes" id="UP000039865"/>
    </source>
</evidence>
<keyword evidence="2" id="KW-0472">Membrane</keyword>
<dbReference type="Proteomes" id="UP000039865">
    <property type="component" value="Unassembled WGS sequence"/>
</dbReference>
<evidence type="ECO:0000256" key="1">
    <source>
        <dbReference type="SAM" id="MobiDB-lite"/>
    </source>
</evidence>
<proteinExistence type="predicted"/>
<protein>
    <recommendedName>
        <fullName evidence="5">Transmembrane protein</fullName>
    </recommendedName>
</protein>